<feature type="transmembrane region" description="Helical" evidence="8">
    <location>
        <begin position="103"/>
        <end position="123"/>
    </location>
</feature>
<dbReference type="GO" id="GO:0080054">
    <property type="term" value="F:low-affinity nitrate transmembrane transporter activity"/>
    <property type="evidence" value="ECO:0007669"/>
    <property type="project" value="UniProtKB-ARBA"/>
</dbReference>
<keyword evidence="10" id="KW-1185">Reference proteome</keyword>
<feature type="transmembrane region" description="Helical" evidence="8">
    <location>
        <begin position="459"/>
        <end position="480"/>
    </location>
</feature>
<name>A0AAV8BYN7_9POAL</name>
<proteinExistence type="inferred from homology"/>
<dbReference type="GO" id="GO:0042937">
    <property type="term" value="F:tripeptide transmembrane transporter activity"/>
    <property type="evidence" value="ECO:0007669"/>
    <property type="project" value="InterPro"/>
</dbReference>
<evidence type="ECO:0000313" key="10">
    <source>
        <dbReference type="Proteomes" id="UP001140206"/>
    </source>
</evidence>
<evidence type="ECO:0000313" key="9">
    <source>
        <dbReference type="EMBL" id="KAJ4747759.1"/>
    </source>
</evidence>
<feature type="transmembrane region" description="Helical" evidence="8">
    <location>
        <begin position="335"/>
        <end position="355"/>
    </location>
</feature>
<dbReference type="PANTHER" id="PTHR11654">
    <property type="entry name" value="OLIGOPEPTIDE TRANSPORTER-RELATED"/>
    <property type="match status" value="1"/>
</dbReference>
<keyword evidence="5 8" id="KW-0812">Transmembrane</keyword>
<comment type="subcellular location">
    <subcellularLocation>
        <location evidence="1">Membrane</location>
        <topology evidence="1">Multi-pass membrane protein</topology>
    </subcellularLocation>
</comment>
<dbReference type="GO" id="GO:0009705">
    <property type="term" value="C:plant-type vacuole membrane"/>
    <property type="evidence" value="ECO:0007669"/>
    <property type="project" value="UniProtKB-ARBA"/>
</dbReference>
<sequence length="547" mass="60975">MESDPLLPGSDPLPGVVDYQGRPVSHSSSGRWRSALYIIGVEITERFAYYGVSSNLITYLTGPLHQSTAAAAASVNAWNGAASLLPLLGAFVADSWLGRYRTILVASCLYLLALVMLTLSSTLPFLQPPDCSGIMDPTACSVPVFQLIFFYFSLYLVAIAQSGHKPCVQAFGADQFDQNAPDELAERSSFFNWWYFGMCGGNIFTISILNYVQDNVGWGLGFGIPCMVMSIALIIFLAGTRTYRFYPIQKESPFTEVSKFIVALVRGHEKNNIIKQVNEAESSGLNYTKEAKELLKLFPIWATCLVYALVFAQWSTFFIKQAATLDRRIGPTFQVPPAALASFINVSVVIFLPIYDKVIVPLVRKITKTPSGITMLQRIGIGMMVSLLSMVIAALVEMKRLKTARDYGLVDEPGVPIPMSLWWIIPQYILVGMADVFTMVGLQEFFYDQVPDQWRSLGLSLYLSIFGIGSYISSFTVSLIDKITTENGDGWFTNNLNQGHLDYFYWLLAGLSAVAFLAYYFFAQAYVYKNKEEHVIDKFVEPRSIRS</sequence>
<gene>
    <name evidence="9" type="ORF">LUZ62_082164</name>
</gene>
<keyword evidence="6 8" id="KW-1133">Transmembrane helix</keyword>
<evidence type="ECO:0000256" key="7">
    <source>
        <dbReference type="ARBA" id="ARBA00023136"/>
    </source>
</evidence>
<dbReference type="SUPFAM" id="SSF103473">
    <property type="entry name" value="MFS general substrate transporter"/>
    <property type="match status" value="1"/>
</dbReference>
<feature type="transmembrane region" description="Helical" evidence="8">
    <location>
        <begin position="421"/>
        <end position="447"/>
    </location>
</feature>
<protein>
    <submittedName>
        <fullName evidence="9">Protein NRT1/ PTR FAMILY 5.10</fullName>
    </submittedName>
</protein>
<dbReference type="Pfam" id="PF00854">
    <property type="entry name" value="PTR2"/>
    <property type="match status" value="1"/>
</dbReference>
<dbReference type="Proteomes" id="UP001140206">
    <property type="component" value="Chromosome 5"/>
</dbReference>
<dbReference type="InterPro" id="IPR044739">
    <property type="entry name" value="NRT1/PTR"/>
</dbReference>
<evidence type="ECO:0000256" key="8">
    <source>
        <dbReference type="SAM" id="Phobius"/>
    </source>
</evidence>
<dbReference type="PROSITE" id="PS01022">
    <property type="entry name" value="PTR2_1"/>
    <property type="match status" value="1"/>
</dbReference>
<reference evidence="9" key="1">
    <citation type="submission" date="2022-08" db="EMBL/GenBank/DDBJ databases">
        <authorList>
            <person name="Marques A."/>
        </authorList>
    </citation>
    <scope>NUCLEOTIDE SEQUENCE</scope>
    <source>
        <strain evidence="9">RhyPub2mFocal</strain>
        <tissue evidence="9">Leaves</tissue>
    </source>
</reference>
<evidence type="ECO:0000256" key="4">
    <source>
        <dbReference type="ARBA" id="ARBA00022553"/>
    </source>
</evidence>
<dbReference type="InterPro" id="IPR018456">
    <property type="entry name" value="PTR2_symporter_CS"/>
</dbReference>
<feature type="transmembrane region" description="Helical" evidence="8">
    <location>
        <begin position="218"/>
        <end position="240"/>
    </location>
</feature>
<accession>A0AAV8BYN7</accession>
<keyword evidence="3" id="KW-0813">Transport</keyword>
<dbReference type="FunFam" id="1.20.1250.20:FF:000147">
    <property type="entry name" value="Protein NRT1/ PTR family 5.10"/>
    <property type="match status" value="1"/>
</dbReference>
<feature type="transmembrane region" description="Helical" evidence="8">
    <location>
        <begin position="376"/>
        <end position="396"/>
    </location>
</feature>
<feature type="transmembrane region" description="Helical" evidence="8">
    <location>
        <begin position="143"/>
        <end position="160"/>
    </location>
</feature>
<evidence type="ECO:0000256" key="2">
    <source>
        <dbReference type="ARBA" id="ARBA00005982"/>
    </source>
</evidence>
<keyword evidence="7 8" id="KW-0472">Membrane</keyword>
<feature type="transmembrane region" description="Helical" evidence="8">
    <location>
        <begin position="503"/>
        <end position="522"/>
    </location>
</feature>
<dbReference type="InterPro" id="IPR036259">
    <property type="entry name" value="MFS_trans_sf"/>
</dbReference>
<feature type="transmembrane region" description="Helical" evidence="8">
    <location>
        <begin position="69"/>
        <end position="91"/>
    </location>
</feature>
<comment type="similarity">
    <text evidence="2">Belongs to the major facilitator superfamily. Proton-dependent oligopeptide transporter (POT/PTR) (TC 2.A.17) family.</text>
</comment>
<organism evidence="9 10">
    <name type="scientific">Rhynchospora pubera</name>
    <dbReference type="NCBI Taxonomy" id="906938"/>
    <lineage>
        <taxon>Eukaryota</taxon>
        <taxon>Viridiplantae</taxon>
        <taxon>Streptophyta</taxon>
        <taxon>Embryophyta</taxon>
        <taxon>Tracheophyta</taxon>
        <taxon>Spermatophyta</taxon>
        <taxon>Magnoliopsida</taxon>
        <taxon>Liliopsida</taxon>
        <taxon>Poales</taxon>
        <taxon>Cyperaceae</taxon>
        <taxon>Cyperoideae</taxon>
        <taxon>Rhynchosporeae</taxon>
        <taxon>Rhynchospora</taxon>
    </lineage>
</organism>
<dbReference type="AlphaFoldDB" id="A0AAV8BYN7"/>
<evidence type="ECO:0000256" key="1">
    <source>
        <dbReference type="ARBA" id="ARBA00004141"/>
    </source>
</evidence>
<dbReference type="GO" id="GO:0071916">
    <property type="term" value="F:dipeptide transmembrane transporter activity"/>
    <property type="evidence" value="ECO:0007669"/>
    <property type="project" value="InterPro"/>
</dbReference>
<dbReference type="EMBL" id="JAMFTS010000005">
    <property type="protein sequence ID" value="KAJ4747759.1"/>
    <property type="molecule type" value="Genomic_DNA"/>
</dbReference>
<dbReference type="InterPro" id="IPR000109">
    <property type="entry name" value="POT_fam"/>
</dbReference>
<evidence type="ECO:0000256" key="3">
    <source>
        <dbReference type="ARBA" id="ARBA00022448"/>
    </source>
</evidence>
<evidence type="ECO:0000256" key="5">
    <source>
        <dbReference type="ARBA" id="ARBA00022692"/>
    </source>
</evidence>
<comment type="caution">
    <text evidence="9">The sequence shown here is derived from an EMBL/GenBank/DDBJ whole genome shotgun (WGS) entry which is preliminary data.</text>
</comment>
<feature type="transmembrane region" description="Helical" evidence="8">
    <location>
        <begin position="294"/>
        <end position="315"/>
    </location>
</feature>
<evidence type="ECO:0000256" key="6">
    <source>
        <dbReference type="ARBA" id="ARBA00022989"/>
    </source>
</evidence>
<feature type="transmembrane region" description="Helical" evidence="8">
    <location>
        <begin position="193"/>
        <end position="212"/>
    </location>
</feature>
<keyword evidence="4" id="KW-0597">Phosphoprotein</keyword>
<dbReference type="Gene3D" id="1.20.1250.20">
    <property type="entry name" value="MFS general substrate transporter like domains"/>
    <property type="match status" value="1"/>
</dbReference>
<dbReference type="CDD" id="cd17417">
    <property type="entry name" value="MFS_NPF5"/>
    <property type="match status" value="1"/>
</dbReference>